<dbReference type="RefSeq" id="WP_092593441.1">
    <property type="nucleotide sequence ID" value="NZ_FMWL01000031.1"/>
</dbReference>
<dbReference type="AlphaFoldDB" id="A0A1G5S818"/>
<dbReference type="Pfam" id="PF00814">
    <property type="entry name" value="TsaD"/>
    <property type="match status" value="1"/>
</dbReference>
<evidence type="ECO:0000259" key="7">
    <source>
        <dbReference type="Pfam" id="PF00814"/>
    </source>
</evidence>
<reference evidence="8 9" key="1">
    <citation type="submission" date="2016-10" db="EMBL/GenBank/DDBJ databases">
        <authorList>
            <person name="de Groot N.N."/>
        </authorList>
    </citation>
    <scope>NUCLEOTIDE SEQUENCE [LARGE SCALE GENOMIC DNA]</scope>
    <source>
        <strain evidence="8 9">DSM 2784</strain>
    </source>
</reference>
<keyword evidence="5" id="KW-0012">Acyltransferase</keyword>
<dbReference type="Proteomes" id="UP000199208">
    <property type="component" value="Unassembled WGS sequence"/>
</dbReference>
<organism evidence="8 9">
    <name type="scientific">Acidaminobacter hydrogenoformans DSM 2784</name>
    <dbReference type="NCBI Taxonomy" id="1120920"/>
    <lineage>
        <taxon>Bacteria</taxon>
        <taxon>Bacillati</taxon>
        <taxon>Bacillota</taxon>
        <taxon>Clostridia</taxon>
        <taxon>Peptostreptococcales</taxon>
        <taxon>Acidaminobacteraceae</taxon>
        <taxon>Acidaminobacter</taxon>
    </lineage>
</organism>
<evidence type="ECO:0000256" key="5">
    <source>
        <dbReference type="ARBA" id="ARBA00023315"/>
    </source>
</evidence>
<evidence type="ECO:0000256" key="4">
    <source>
        <dbReference type="ARBA" id="ARBA00022723"/>
    </source>
</evidence>
<gene>
    <name evidence="8" type="ORF">SAMN03080599_03296</name>
</gene>
<evidence type="ECO:0000256" key="3">
    <source>
        <dbReference type="ARBA" id="ARBA00022694"/>
    </source>
</evidence>
<proteinExistence type="predicted"/>
<comment type="catalytic activity">
    <reaction evidence="6">
        <text>L-threonylcarbamoyladenylate + adenosine(37) in tRNA = N(6)-L-threonylcarbamoyladenosine(37) in tRNA + AMP + H(+)</text>
        <dbReference type="Rhea" id="RHEA:37059"/>
        <dbReference type="Rhea" id="RHEA-COMP:10162"/>
        <dbReference type="Rhea" id="RHEA-COMP:10163"/>
        <dbReference type="ChEBI" id="CHEBI:15378"/>
        <dbReference type="ChEBI" id="CHEBI:73682"/>
        <dbReference type="ChEBI" id="CHEBI:74411"/>
        <dbReference type="ChEBI" id="CHEBI:74418"/>
        <dbReference type="ChEBI" id="CHEBI:456215"/>
        <dbReference type="EC" id="2.3.1.234"/>
    </reaction>
</comment>
<dbReference type="OrthoDB" id="1675500at2"/>
<dbReference type="PANTHER" id="PTHR11735">
    <property type="entry name" value="TRNA N6-ADENOSINE THREONYLCARBAMOYLTRANSFERASE"/>
    <property type="match status" value="1"/>
</dbReference>
<dbReference type="PRINTS" id="PR00789">
    <property type="entry name" value="OSIALOPTASE"/>
</dbReference>
<protein>
    <recommendedName>
        <fullName evidence="1">N(6)-L-threonylcarbamoyladenine synthase</fullName>
        <ecNumber evidence="1">2.3.1.234</ecNumber>
    </recommendedName>
</protein>
<dbReference type="PANTHER" id="PTHR11735:SF11">
    <property type="entry name" value="TRNA THREONYLCARBAMOYLADENOSINE BIOSYNTHESIS PROTEIN TSAB"/>
    <property type="match status" value="1"/>
</dbReference>
<dbReference type="GO" id="GO:0008033">
    <property type="term" value="P:tRNA processing"/>
    <property type="evidence" value="ECO:0007669"/>
    <property type="project" value="UniProtKB-KW"/>
</dbReference>
<dbReference type="SUPFAM" id="SSF53067">
    <property type="entry name" value="Actin-like ATPase domain"/>
    <property type="match status" value="1"/>
</dbReference>
<accession>A0A1G5S818</accession>
<evidence type="ECO:0000256" key="6">
    <source>
        <dbReference type="ARBA" id="ARBA00048117"/>
    </source>
</evidence>
<dbReference type="GO" id="GO:0046872">
    <property type="term" value="F:metal ion binding"/>
    <property type="evidence" value="ECO:0007669"/>
    <property type="project" value="UniProtKB-KW"/>
</dbReference>
<dbReference type="EC" id="2.3.1.234" evidence="1"/>
<dbReference type="Gene3D" id="3.30.420.40">
    <property type="match status" value="2"/>
</dbReference>
<evidence type="ECO:0000313" key="8">
    <source>
        <dbReference type="EMBL" id="SCZ82040.1"/>
    </source>
</evidence>
<name>A0A1G5S818_9FIRM</name>
<evidence type="ECO:0000313" key="9">
    <source>
        <dbReference type="Proteomes" id="UP000199208"/>
    </source>
</evidence>
<evidence type="ECO:0000256" key="1">
    <source>
        <dbReference type="ARBA" id="ARBA00012156"/>
    </source>
</evidence>
<sequence length="334" mass="35902">MKAKSAFLGIDTSAYTTSVAVVDEDGVCLSDARRLLEIKTGERGLRQSEAFFQHVNHLPERLEQALMDASRPQLSAIAVSRAPRDVEGSYMPVFQAGVRIAESLSITLGIPLYRTTHQDGHLMAGCQSHPVLLERPFLAVHLSGGTTEILVCRYVGKGFQAKLVGGSKDLSFGQLIDRVGVRLGLPFPAGKAMEALILEGETAENVVFKPSVFPKVRPSAWFNLSGLENKAYSLLEAGETPAQVAAGLMDCLSRTLMEALRCVQSTLDCGDIKDVLIIGGVASNLRLRADLEQGLRKMKPCPLNARYASVAASSDNAIGVALIAKACYQQGETE</sequence>
<keyword evidence="4" id="KW-0479">Metal-binding</keyword>
<evidence type="ECO:0000256" key="2">
    <source>
        <dbReference type="ARBA" id="ARBA00022679"/>
    </source>
</evidence>
<keyword evidence="3" id="KW-0819">tRNA processing</keyword>
<keyword evidence="9" id="KW-1185">Reference proteome</keyword>
<dbReference type="InterPro" id="IPR017861">
    <property type="entry name" value="KAE1/TsaD"/>
</dbReference>
<keyword evidence="2" id="KW-0808">Transferase</keyword>
<dbReference type="InterPro" id="IPR000905">
    <property type="entry name" value="Gcp-like_dom"/>
</dbReference>
<feature type="domain" description="Gcp-like" evidence="7">
    <location>
        <begin position="50"/>
        <end position="293"/>
    </location>
</feature>
<dbReference type="GO" id="GO:0005829">
    <property type="term" value="C:cytosol"/>
    <property type="evidence" value="ECO:0007669"/>
    <property type="project" value="TreeGrafter"/>
</dbReference>
<dbReference type="InterPro" id="IPR043129">
    <property type="entry name" value="ATPase_NBD"/>
</dbReference>
<dbReference type="EMBL" id="FMWL01000031">
    <property type="protein sequence ID" value="SCZ82040.1"/>
    <property type="molecule type" value="Genomic_DNA"/>
</dbReference>
<dbReference type="STRING" id="1120920.SAMN03080599_03296"/>
<dbReference type="GO" id="GO:0061711">
    <property type="term" value="F:tRNA N(6)-L-threonylcarbamoyladenine synthase activity"/>
    <property type="evidence" value="ECO:0007669"/>
    <property type="project" value="UniProtKB-EC"/>
</dbReference>